<keyword evidence="3" id="KW-1185">Reference proteome</keyword>
<organism evidence="2 3">
    <name type="scientific">Pleurodeles waltl</name>
    <name type="common">Iberian ribbed newt</name>
    <dbReference type="NCBI Taxonomy" id="8319"/>
    <lineage>
        <taxon>Eukaryota</taxon>
        <taxon>Metazoa</taxon>
        <taxon>Chordata</taxon>
        <taxon>Craniata</taxon>
        <taxon>Vertebrata</taxon>
        <taxon>Euteleostomi</taxon>
        <taxon>Amphibia</taxon>
        <taxon>Batrachia</taxon>
        <taxon>Caudata</taxon>
        <taxon>Salamandroidea</taxon>
        <taxon>Salamandridae</taxon>
        <taxon>Pleurodelinae</taxon>
        <taxon>Pleurodeles</taxon>
    </lineage>
</organism>
<protein>
    <submittedName>
        <fullName evidence="2">Uncharacterized protein</fullName>
    </submittedName>
</protein>
<reference evidence="2" key="1">
    <citation type="journal article" date="2022" name="bioRxiv">
        <title>Sequencing and chromosome-scale assembly of the giantPleurodeles waltlgenome.</title>
        <authorList>
            <person name="Brown T."/>
            <person name="Elewa A."/>
            <person name="Iarovenko S."/>
            <person name="Subramanian E."/>
            <person name="Araus A.J."/>
            <person name="Petzold A."/>
            <person name="Susuki M."/>
            <person name="Suzuki K.-i.T."/>
            <person name="Hayashi T."/>
            <person name="Toyoda A."/>
            <person name="Oliveira C."/>
            <person name="Osipova E."/>
            <person name="Leigh N.D."/>
            <person name="Simon A."/>
            <person name="Yun M.H."/>
        </authorList>
    </citation>
    <scope>NUCLEOTIDE SEQUENCE</scope>
    <source>
        <strain evidence="2">20211129_DDA</strain>
        <tissue evidence="2">Liver</tissue>
    </source>
</reference>
<accession>A0AAV7MHR0</accession>
<feature type="compositionally biased region" description="Polar residues" evidence="1">
    <location>
        <begin position="1"/>
        <end position="10"/>
    </location>
</feature>
<evidence type="ECO:0000313" key="3">
    <source>
        <dbReference type="Proteomes" id="UP001066276"/>
    </source>
</evidence>
<dbReference type="EMBL" id="JANPWB010000013">
    <property type="protein sequence ID" value="KAJ1102922.1"/>
    <property type="molecule type" value="Genomic_DNA"/>
</dbReference>
<proteinExistence type="predicted"/>
<evidence type="ECO:0000256" key="1">
    <source>
        <dbReference type="SAM" id="MobiDB-lite"/>
    </source>
</evidence>
<feature type="region of interest" description="Disordered" evidence="1">
    <location>
        <begin position="1"/>
        <end position="35"/>
    </location>
</feature>
<feature type="non-terminal residue" evidence="2">
    <location>
        <position position="1"/>
    </location>
</feature>
<name>A0AAV7MHR0_PLEWA</name>
<feature type="region of interest" description="Disordered" evidence="1">
    <location>
        <begin position="57"/>
        <end position="106"/>
    </location>
</feature>
<sequence length="106" mass="11608">NSSPPTNQHTALLLTAPNDTQHSSPPAWIPNSSPPTNIQHRALLYYLQHQITHNHSTNQHTPLLLTAPNHTHQSSPPARIQNSSPPTNQHTALLLTAPNDTHHSSP</sequence>
<comment type="caution">
    <text evidence="2">The sequence shown here is derived from an EMBL/GenBank/DDBJ whole genome shotgun (WGS) entry which is preliminary data.</text>
</comment>
<feature type="non-terminal residue" evidence="2">
    <location>
        <position position="106"/>
    </location>
</feature>
<gene>
    <name evidence="2" type="ORF">NDU88_000361</name>
</gene>
<feature type="compositionally biased region" description="Polar residues" evidence="1">
    <location>
        <begin position="17"/>
        <end position="35"/>
    </location>
</feature>
<dbReference type="AlphaFoldDB" id="A0AAV7MHR0"/>
<feature type="compositionally biased region" description="Polar residues" evidence="1">
    <location>
        <begin position="68"/>
        <end position="91"/>
    </location>
</feature>
<dbReference type="Proteomes" id="UP001066276">
    <property type="component" value="Chromosome 9"/>
</dbReference>
<evidence type="ECO:0000313" key="2">
    <source>
        <dbReference type="EMBL" id="KAJ1102922.1"/>
    </source>
</evidence>